<keyword evidence="1" id="KW-0472">Membrane</keyword>
<reference evidence="2" key="2">
    <citation type="submission" date="2025-08" db="UniProtKB">
        <authorList>
            <consortium name="Ensembl"/>
        </authorList>
    </citation>
    <scope>IDENTIFICATION</scope>
</reference>
<protein>
    <submittedName>
        <fullName evidence="2">Uncharacterized protein</fullName>
    </submittedName>
</protein>
<proteinExistence type="predicted"/>
<keyword evidence="1" id="KW-1133">Transmembrane helix</keyword>
<evidence type="ECO:0000313" key="2">
    <source>
        <dbReference type="Ensembl" id="ENSSSCP00000080614.1"/>
    </source>
</evidence>
<feature type="transmembrane region" description="Helical" evidence="1">
    <location>
        <begin position="49"/>
        <end position="70"/>
    </location>
</feature>
<dbReference type="Ensembl" id="ENSSSCT00000102516.1">
    <property type="protein sequence ID" value="ENSSSCP00000080614.1"/>
    <property type="gene ID" value="ENSSSCG00000062345.1"/>
</dbReference>
<reference evidence="2" key="3">
    <citation type="submission" date="2025-09" db="UniProtKB">
        <authorList>
            <consortium name="Ensembl"/>
        </authorList>
    </citation>
    <scope>IDENTIFICATION</scope>
</reference>
<keyword evidence="3" id="KW-1185">Reference proteome</keyword>
<evidence type="ECO:0000256" key="1">
    <source>
        <dbReference type="SAM" id="Phobius"/>
    </source>
</evidence>
<dbReference type="AlphaFoldDB" id="A0A8W4FQF6"/>
<feature type="transmembrane region" description="Helical" evidence="1">
    <location>
        <begin position="15"/>
        <end position="37"/>
    </location>
</feature>
<feature type="transmembrane region" description="Helical" evidence="1">
    <location>
        <begin position="82"/>
        <end position="104"/>
    </location>
</feature>
<accession>A0A8W4FQF6</accession>
<evidence type="ECO:0000313" key="3">
    <source>
        <dbReference type="Proteomes" id="UP000008227"/>
    </source>
</evidence>
<organism evidence="2 3">
    <name type="scientific">Sus scrofa</name>
    <name type="common">Pig</name>
    <dbReference type="NCBI Taxonomy" id="9823"/>
    <lineage>
        <taxon>Eukaryota</taxon>
        <taxon>Metazoa</taxon>
        <taxon>Chordata</taxon>
        <taxon>Craniata</taxon>
        <taxon>Vertebrata</taxon>
        <taxon>Euteleostomi</taxon>
        <taxon>Mammalia</taxon>
        <taxon>Eutheria</taxon>
        <taxon>Laurasiatheria</taxon>
        <taxon>Artiodactyla</taxon>
        <taxon>Suina</taxon>
        <taxon>Suidae</taxon>
        <taxon>Sus</taxon>
    </lineage>
</organism>
<name>A0A8W4FQF6_PIG</name>
<reference evidence="2" key="1">
    <citation type="journal article" date="2020" name="Gigascience">
        <title>An improved pig reference genome sequence to enable pig genetics and genomics research.</title>
        <authorList>
            <person name="Warr A."/>
            <person name="Affara N."/>
            <person name="Aken B."/>
            <person name="Beiki H."/>
            <person name="Bickhart D.M."/>
            <person name="Billis K."/>
            <person name="Chow W."/>
            <person name="Eory L."/>
            <person name="Finlayson H.A."/>
            <person name="Flicek P."/>
            <person name="Giron C.G."/>
            <person name="Griffin D.K."/>
            <person name="Hall R."/>
            <person name="Hannum G."/>
            <person name="Hourlier T."/>
            <person name="Howe K."/>
            <person name="Hume D.A."/>
            <person name="Izuogu O."/>
            <person name="Kim K."/>
            <person name="Koren S."/>
            <person name="Liu H."/>
            <person name="Manchanda N."/>
            <person name="Martin F.J."/>
            <person name="Nonneman D.J."/>
            <person name="O'Connor R.E."/>
            <person name="Phillippy A.M."/>
            <person name="Rohrer G.A."/>
            <person name="Rosen B.D."/>
            <person name="Rund L.A."/>
            <person name="Sargent C.A."/>
            <person name="Schook L.B."/>
            <person name="Schroeder S.G."/>
            <person name="Schwartz A.S."/>
            <person name="Skinner B.M."/>
            <person name="Talbot R."/>
            <person name="Tseng E."/>
            <person name="Tuggle C.K."/>
            <person name="Watson M."/>
            <person name="Smith T.P.L."/>
            <person name="Archibald A.L."/>
        </authorList>
    </citation>
    <scope>NUCLEOTIDE SEQUENCE [LARGE SCALE GENOMIC DNA]</scope>
    <source>
        <strain evidence="2">Duroc</strain>
    </source>
</reference>
<keyword evidence="1" id="KW-0812">Transmembrane</keyword>
<dbReference type="Proteomes" id="UP000008227">
    <property type="component" value="Chromosome X"/>
</dbReference>
<sequence length="108" mass="13319">ILSLSIYFLFNFGQFYQYVSWCIPLWVYFIWYSLCFLDLSEWFLFHVREVLAIISWNIFFCPLLPLFSFWHPYNTDVGAFNFVPQFSETLFICFQTFFSFLFCIRNFH</sequence>